<dbReference type="Pfam" id="PF23562">
    <property type="entry name" value="AMP-binding_C_3"/>
    <property type="match status" value="1"/>
</dbReference>
<evidence type="ECO:0000256" key="6">
    <source>
        <dbReference type="ARBA" id="ARBA00032875"/>
    </source>
</evidence>
<dbReference type="InterPro" id="IPR042099">
    <property type="entry name" value="ANL_N_sf"/>
</dbReference>
<dbReference type="GO" id="GO:0004467">
    <property type="term" value="F:long-chain fatty acid-CoA ligase activity"/>
    <property type="evidence" value="ECO:0007669"/>
    <property type="project" value="UniProtKB-EC"/>
</dbReference>
<dbReference type="InterPro" id="IPR020845">
    <property type="entry name" value="AMP-binding_CS"/>
</dbReference>
<evidence type="ECO:0000313" key="9">
    <source>
        <dbReference type="Proteomes" id="UP000293638"/>
    </source>
</evidence>
<dbReference type="AlphaFoldDB" id="A0A4Q7NR51"/>
<evidence type="ECO:0000256" key="5">
    <source>
        <dbReference type="ARBA" id="ARBA00024484"/>
    </source>
</evidence>
<dbReference type="PANTHER" id="PTHR43272">
    <property type="entry name" value="LONG-CHAIN-FATTY-ACID--COA LIGASE"/>
    <property type="match status" value="1"/>
</dbReference>
<evidence type="ECO:0000256" key="3">
    <source>
        <dbReference type="ARBA" id="ARBA00022832"/>
    </source>
</evidence>
<dbReference type="RefSeq" id="WP_231116131.1">
    <property type="nucleotide sequence ID" value="NZ_SGXD01000002.1"/>
</dbReference>
<dbReference type="Proteomes" id="UP000293638">
    <property type="component" value="Unassembled WGS sequence"/>
</dbReference>
<comment type="catalytic activity">
    <reaction evidence="5">
        <text>a long-chain fatty acid + ATP + CoA = a long-chain fatty acyl-CoA + AMP + diphosphate</text>
        <dbReference type="Rhea" id="RHEA:15421"/>
        <dbReference type="ChEBI" id="CHEBI:30616"/>
        <dbReference type="ChEBI" id="CHEBI:33019"/>
        <dbReference type="ChEBI" id="CHEBI:57287"/>
        <dbReference type="ChEBI" id="CHEBI:57560"/>
        <dbReference type="ChEBI" id="CHEBI:83139"/>
        <dbReference type="ChEBI" id="CHEBI:456215"/>
        <dbReference type="EC" id="6.2.1.3"/>
    </reaction>
    <physiologicalReaction direction="left-to-right" evidence="5">
        <dbReference type="Rhea" id="RHEA:15422"/>
    </physiologicalReaction>
</comment>
<proteinExistence type="inferred from homology"/>
<evidence type="ECO:0000313" key="8">
    <source>
        <dbReference type="EMBL" id="RZS89536.1"/>
    </source>
</evidence>
<dbReference type="InterPro" id="IPR000873">
    <property type="entry name" value="AMP-dep_synth/lig_dom"/>
</dbReference>
<dbReference type="GO" id="GO:0016020">
    <property type="term" value="C:membrane"/>
    <property type="evidence" value="ECO:0007669"/>
    <property type="project" value="TreeGrafter"/>
</dbReference>
<dbReference type="Gene3D" id="3.40.50.12780">
    <property type="entry name" value="N-terminal domain of ligase-like"/>
    <property type="match status" value="1"/>
</dbReference>
<dbReference type="Pfam" id="PF00501">
    <property type="entry name" value="AMP-binding"/>
    <property type="match status" value="1"/>
</dbReference>
<dbReference type="SUPFAM" id="SSF56801">
    <property type="entry name" value="Acetyl-CoA synthetase-like"/>
    <property type="match status" value="1"/>
</dbReference>
<accession>A0A4Q7NR51</accession>
<gene>
    <name evidence="8" type="ORF">EV189_1303</name>
</gene>
<organism evidence="8 9">
    <name type="scientific">Motilibacter rhizosphaerae</name>
    <dbReference type="NCBI Taxonomy" id="598652"/>
    <lineage>
        <taxon>Bacteria</taxon>
        <taxon>Bacillati</taxon>
        <taxon>Actinomycetota</taxon>
        <taxon>Actinomycetes</taxon>
        <taxon>Motilibacterales</taxon>
        <taxon>Motilibacteraceae</taxon>
        <taxon>Motilibacter</taxon>
    </lineage>
</organism>
<sequence length="590" mass="63054">MQDFGGSLTGIVWDRAARDPGFAMLSRRTGTAWSDVSAAAFRDEVVALAKGFVATGLQPGERVALMSRTRYEWALIDFAVWAAGGVVVPVYETSSAEQVGWILQDSGASVVVVETAEHAATYDAVAGSLPTVRDVWRIEPAGEQGSLDDLRACGTGVAGADVEARRTAVHRDDLATVIYTSGTTGRPKGCELTHGNFLAEVEGILEGVHEVFGKPDAAALLFLPLAHVLARVFQLAVLAGGVRLGHTADVKNLLADMEGFRPTFLLAVPRVFEKVYNASEQKAEAAGKGRVFRLAADTAVAWSEARDTGHAGPFLRAKHRVFDRLVYGKMREALGGRVEFAVCGGAPLSERLGHFFRGIGLTVLVGYGLTETTAAACVNTPSRTRMGTVGPPLPGVEVRTDADGEIQVRGGIVFRGYAGDDVATKQAFTDDGWFRTGDLGHVDADGFLHITGRSKDILVTAGGKNVVPATLEDVIREHPLVSQCVVVGDGRPFVGALVTLDEEALPAWFETRRRPALPLAEAVRDPQVLAGVQAAVDAANVHVSRAESVRRFRVLDVDFTEDSGHLTPSMKVKRKEVMRDFAAEVDALYS</sequence>
<dbReference type="CDD" id="cd05907">
    <property type="entry name" value="VL_LC_FACS_like"/>
    <property type="match status" value="1"/>
</dbReference>
<evidence type="ECO:0000259" key="7">
    <source>
        <dbReference type="Pfam" id="PF00501"/>
    </source>
</evidence>
<evidence type="ECO:0000256" key="1">
    <source>
        <dbReference type="ARBA" id="ARBA00006432"/>
    </source>
</evidence>
<comment type="caution">
    <text evidence="8">The sequence shown here is derived from an EMBL/GenBank/DDBJ whole genome shotgun (WGS) entry which is preliminary data.</text>
</comment>
<dbReference type="PANTHER" id="PTHR43272:SF32">
    <property type="entry name" value="AMP-DEPENDENT SYNTHETASE_LIGASE DOMAIN-CONTAINING PROTEIN"/>
    <property type="match status" value="1"/>
</dbReference>
<evidence type="ECO:0000256" key="2">
    <source>
        <dbReference type="ARBA" id="ARBA00022598"/>
    </source>
</evidence>
<name>A0A4Q7NR51_9ACTN</name>
<dbReference type="Gene3D" id="3.30.300.30">
    <property type="match status" value="1"/>
</dbReference>
<comment type="similarity">
    <text evidence="1">Belongs to the ATP-dependent AMP-binding enzyme family.</text>
</comment>
<protein>
    <recommendedName>
        <fullName evidence="6">Acyl-CoA synthetase</fullName>
    </recommendedName>
</protein>
<dbReference type="PROSITE" id="PS00455">
    <property type="entry name" value="AMP_BINDING"/>
    <property type="match status" value="1"/>
</dbReference>
<keyword evidence="4" id="KW-0443">Lipid metabolism</keyword>
<feature type="domain" description="AMP-dependent synthetase/ligase" evidence="7">
    <location>
        <begin position="14"/>
        <end position="417"/>
    </location>
</feature>
<dbReference type="EMBL" id="SGXD01000002">
    <property type="protein sequence ID" value="RZS89536.1"/>
    <property type="molecule type" value="Genomic_DNA"/>
</dbReference>
<dbReference type="InterPro" id="IPR045851">
    <property type="entry name" value="AMP-bd_C_sf"/>
</dbReference>
<keyword evidence="2" id="KW-0436">Ligase</keyword>
<evidence type="ECO:0000256" key="4">
    <source>
        <dbReference type="ARBA" id="ARBA00023098"/>
    </source>
</evidence>
<reference evidence="8 9" key="1">
    <citation type="submission" date="2019-02" db="EMBL/GenBank/DDBJ databases">
        <title>Genomic Encyclopedia of Type Strains, Phase IV (KMG-IV): sequencing the most valuable type-strain genomes for metagenomic binning, comparative biology and taxonomic classification.</title>
        <authorList>
            <person name="Goeker M."/>
        </authorList>
    </citation>
    <scope>NUCLEOTIDE SEQUENCE [LARGE SCALE GENOMIC DNA]</scope>
    <source>
        <strain evidence="8 9">DSM 45622</strain>
    </source>
</reference>
<keyword evidence="9" id="KW-1185">Reference proteome</keyword>
<keyword evidence="3" id="KW-0276">Fatty acid metabolism</keyword>